<evidence type="ECO:0000313" key="5">
    <source>
        <dbReference type="Proteomes" id="UP000306585"/>
    </source>
</evidence>
<reference evidence="4 5" key="1">
    <citation type="journal article" date="2019" name="Appl. Environ. Microbiol.">
        <title>Environmental Evidence and Genomic Insight of Iron-oxidizing Bacteria Preference Towards More Corrosion Resistant Stainless Steel at Higher Salinities.</title>
        <authorList>
            <person name="Garrison C.E."/>
            <person name="Price K.A."/>
            <person name="Field E.K."/>
        </authorList>
    </citation>
    <scope>NUCLEOTIDE SEQUENCE [LARGE SCALE GENOMIC DNA]</scope>
    <source>
        <strain evidence="4 5">P3</strain>
    </source>
</reference>
<dbReference type="PANTHER" id="PTHR43022:SF1">
    <property type="entry name" value="PROTEIN SMF"/>
    <property type="match status" value="1"/>
</dbReference>
<evidence type="ECO:0000259" key="3">
    <source>
        <dbReference type="Pfam" id="PF17782"/>
    </source>
</evidence>
<dbReference type="Pfam" id="PF02481">
    <property type="entry name" value="DNA_processg_A"/>
    <property type="match status" value="1"/>
</dbReference>
<proteinExistence type="inferred from homology"/>
<evidence type="ECO:0000313" key="4">
    <source>
        <dbReference type="EMBL" id="TLS67084.1"/>
    </source>
</evidence>
<keyword evidence="5" id="KW-1185">Reference proteome</keyword>
<protein>
    <submittedName>
        <fullName evidence="4">DNA-protecting protein DprA</fullName>
    </submittedName>
</protein>
<dbReference type="InterPro" id="IPR041614">
    <property type="entry name" value="DprA_WH"/>
</dbReference>
<dbReference type="InterPro" id="IPR003488">
    <property type="entry name" value="DprA"/>
</dbReference>
<gene>
    <name evidence="4" type="primary">dprA</name>
    <name evidence="4" type="ORF">FEF65_08665</name>
</gene>
<dbReference type="PANTHER" id="PTHR43022">
    <property type="entry name" value="PROTEIN SMF"/>
    <property type="match status" value="1"/>
</dbReference>
<dbReference type="InterPro" id="IPR036390">
    <property type="entry name" value="WH_DNA-bd_sf"/>
</dbReference>
<dbReference type="Gene3D" id="1.10.10.10">
    <property type="entry name" value="Winged helix-like DNA-binding domain superfamily/Winged helix DNA-binding domain"/>
    <property type="match status" value="1"/>
</dbReference>
<dbReference type="InterPro" id="IPR036388">
    <property type="entry name" value="WH-like_DNA-bd_sf"/>
</dbReference>
<dbReference type="Proteomes" id="UP000306585">
    <property type="component" value="Unassembled WGS sequence"/>
</dbReference>
<organism evidence="4 5">
    <name type="scientific">Mariprofundus erugo</name>
    <dbReference type="NCBI Taxonomy" id="2528639"/>
    <lineage>
        <taxon>Bacteria</taxon>
        <taxon>Pseudomonadati</taxon>
        <taxon>Pseudomonadota</taxon>
        <taxon>Candidatius Mariprofundia</taxon>
        <taxon>Mariprofundales</taxon>
        <taxon>Mariprofundaceae</taxon>
        <taxon>Mariprofundus</taxon>
    </lineage>
</organism>
<feature type="domain" description="DprA winged helix" evidence="3">
    <location>
        <begin position="313"/>
        <end position="365"/>
    </location>
</feature>
<sequence length="377" mass="39340">MVQSSGAAFSSARAARWLELALVHGVGPMLGRRLVAAFGGIEPLLAAAETGLPSVPGVGPQLSAALAHGHKDEALALLARCEAAGIGVICPDDDLWPPSFELLEDAPLLLFVKGNPSVLGGERMLAVVGARKASREGVLLTRRWSHYLASHGVSVVSGMAAGIDAAAHGGALEAEGITVAVLGCGLLALNGEQPRQVEAVARQGCVVSEFFPAQSARPEYFPRRNRIIAGLAQATLVMEADLRSGSLITARLAAEYGREVFAVPGSVLGSAHAGCHQLIRDGAVLVEQADQLLQQMGWQGADLPSRNRKMEYNPVDAQEAAVLAALAGGALHLDSMAETCGLTLPELSPILLRLELQGVVERLPGSRYLLASELCKT</sequence>
<dbReference type="EMBL" id="VBRY01000007">
    <property type="protein sequence ID" value="TLS67084.1"/>
    <property type="molecule type" value="Genomic_DNA"/>
</dbReference>
<dbReference type="Gene3D" id="3.40.50.450">
    <property type="match status" value="1"/>
</dbReference>
<dbReference type="AlphaFoldDB" id="A0A5R9GVC6"/>
<dbReference type="NCBIfam" id="TIGR00732">
    <property type="entry name" value="dprA"/>
    <property type="match status" value="1"/>
</dbReference>
<dbReference type="InterPro" id="IPR057666">
    <property type="entry name" value="DrpA_SLOG"/>
</dbReference>
<comment type="similarity">
    <text evidence="1">Belongs to the DprA/Smf family.</text>
</comment>
<dbReference type="GO" id="GO:0009294">
    <property type="term" value="P:DNA-mediated transformation"/>
    <property type="evidence" value="ECO:0007669"/>
    <property type="project" value="InterPro"/>
</dbReference>
<evidence type="ECO:0000259" key="2">
    <source>
        <dbReference type="Pfam" id="PF02481"/>
    </source>
</evidence>
<evidence type="ECO:0000256" key="1">
    <source>
        <dbReference type="ARBA" id="ARBA00006525"/>
    </source>
</evidence>
<dbReference type="InterPro" id="IPR010994">
    <property type="entry name" value="RuvA_2-like"/>
</dbReference>
<dbReference type="SUPFAM" id="SSF102405">
    <property type="entry name" value="MCP/YpsA-like"/>
    <property type="match status" value="1"/>
</dbReference>
<name>A0A5R9GVC6_9PROT</name>
<dbReference type="SUPFAM" id="SSF46785">
    <property type="entry name" value="Winged helix' DNA-binding domain"/>
    <property type="match status" value="1"/>
</dbReference>
<comment type="caution">
    <text evidence="4">The sequence shown here is derived from an EMBL/GenBank/DDBJ whole genome shotgun (WGS) entry which is preliminary data.</text>
</comment>
<feature type="domain" description="Smf/DprA SLOG" evidence="2">
    <location>
        <begin position="88"/>
        <end position="296"/>
    </location>
</feature>
<dbReference type="Pfam" id="PF17782">
    <property type="entry name" value="WHD_DprA"/>
    <property type="match status" value="1"/>
</dbReference>
<accession>A0A5R9GVC6</accession>
<dbReference type="SUPFAM" id="SSF47781">
    <property type="entry name" value="RuvA domain 2-like"/>
    <property type="match status" value="1"/>
</dbReference>